<dbReference type="InterPro" id="IPR045584">
    <property type="entry name" value="Pilin-like"/>
</dbReference>
<name>A0A2H0M299_9BACT</name>
<evidence type="ECO:0008006" key="5">
    <source>
        <dbReference type="Google" id="ProtNLM"/>
    </source>
</evidence>
<dbReference type="PRINTS" id="PR00813">
    <property type="entry name" value="BCTERIALGSPG"/>
</dbReference>
<dbReference type="Gene3D" id="3.30.700.10">
    <property type="entry name" value="Glycoprotein, Type 4 Pilin"/>
    <property type="match status" value="1"/>
</dbReference>
<protein>
    <recommendedName>
        <fullName evidence="5">Prepilin-type N-terminal cleavage/methylation domain-containing protein</fullName>
    </recommendedName>
</protein>
<reference evidence="3 4" key="1">
    <citation type="submission" date="2017-09" db="EMBL/GenBank/DDBJ databases">
        <title>Depth-based differentiation of microbial function through sediment-hosted aquifers and enrichment of novel symbionts in the deep terrestrial subsurface.</title>
        <authorList>
            <person name="Probst A.J."/>
            <person name="Ladd B."/>
            <person name="Jarett J.K."/>
            <person name="Geller-Mcgrath D.E."/>
            <person name="Sieber C.M."/>
            <person name="Emerson J.B."/>
            <person name="Anantharaman K."/>
            <person name="Thomas B.C."/>
            <person name="Malmstrom R."/>
            <person name="Stieglmeier M."/>
            <person name="Klingl A."/>
            <person name="Woyke T."/>
            <person name="Ryan C.M."/>
            <person name="Banfield J.F."/>
        </authorList>
    </citation>
    <scope>NUCLEOTIDE SEQUENCE [LARGE SCALE GENOMIC DNA]</scope>
    <source>
        <strain evidence="3">CG11_big_fil_rev_8_21_14_0_20_42_13</strain>
    </source>
</reference>
<organism evidence="3 4">
    <name type="scientific">Candidatus Ghiorseimicrobium undicola</name>
    <dbReference type="NCBI Taxonomy" id="1974746"/>
    <lineage>
        <taxon>Bacteria</taxon>
        <taxon>Pseudomonadati</taxon>
        <taxon>Candidatus Omnitrophota</taxon>
        <taxon>Candidatus Ghiorseimicrobium</taxon>
    </lineage>
</organism>
<dbReference type="GO" id="GO:0015628">
    <property type="term" value="P:protein secretion by the type II secretion system"/>
    <property type="evidence" value="ECO:0007669"/>
    <property type="project" value="InterPro"/>
</dbReference>
<evidence type="ECO:0000313" key="4">
    <source>
        <dbReference type="Proteomes" id="UP000229641"/>
    </source>
</evidence>
<accession>A0A2H0M299</accession>
<keyword evidence="2" id="KW-0472">Membrane</keyword>
<dbReference type="GO" id="GO:0015627">
    <property type="term" value="C:type II protein secretion system complex"/>
    <property type="evidence" value="ECO:0007669"/>
    <property type="project" value="InterPro"/>
</dbReference>
<keyword evidence="2" id="KW-0812">Transmembrane</keyword>
<feature type="transmembrane region" description="Helical" evidence="2">
    <location>
        <begin position="16"/>
        <end position="38"/>
    </location>
</feature>
<sequence>MNKFLKIARVKKSFTLIEAMIVVFIIAIIAGLAVPSFYNAVEEAKFKEAKAVLMSIRGAEKIFKAEYGNFVGVDINAAAAAKTANWALLNIEVIDTTNWSYGADWGCGCSPGGAAGNDPDNVAIIPFARREQGVEAGRFMYVRITDGLIRGTANDPRPGQLINGSICSQVGGNCAFQR</sequence>
<evidence type="ECO:0000256" key="1">
    <source>
        <dbReference type="ARBA" id="ARBA00022481"/>
    </source>
</evidence>
<keyword evidence="2" id="KW-1133">Transmembrane helix</keyword>
<dbReference type="InterPro" id="IPR000983">
    <property type="entry name" value="Bac_GSPG_pilin"/>
</dbReference>
<comment type="caution">
    <text evidence="3">The sequence shown here is derived from an EMBL/GenBank/DDBJ whole genome shotgun (WGS) entry which is preliminary data.</text>
</comment>
<evidence type="ECO:0000313" key="3">
    <source>
        <dbReference type="EMBL" id="PIQ89855.1"/>
    </source>
</evidence>
<gene>
    <name evidence="3" type="ORF">COV72_00740</name>
</gene>
<dbReference type="Pfam" id="PF07963">
    <property type="entry name" value="N_methyl"/>
    <property type="match status" value="1"/>
</dbReference>
<proteinExistence type="predicted"/>
<evidence type="ECO:0000256" key="2">
    <source>
        <dbReference type="SAM" id="Phobius"/>
    </source>
</evidence>
<dbReference type="InterPro" id="IPR012902">
    <property type="entry name" value="N_methyl_site"/>
</dbReference>
<dbReference type="SUPFAM" id="SSF54523">
    <property type="entry name" value="Pili subunits"/>
    <property type="match status" value="1"/>
</dbReference>
<dbReference type="Proteomes" id="UP000229641">
    <property type="component" value="Unassembled WGS sequence"/>
</dbReference>
<dbReference type="AlphaFoldDB" id="A0A2H0M299"/>
<dbReference type="EMBL" id="PCWA01000014">
    <property type="protein sequence ID" value="PIQ89855.1"/>
    <property type="molecule type" value="Genomic_DNA"/>
</dbReference>
<keyword evidence="1" id="KW-0488">Methylation</keyword>